<evidence type="ECO:0000313" key="2">
    <source>
        <dbReference type="EMBL" id="MBB5897007.1"/>
    </source>
</evidence>
<comment type="caution">
    <text evidence="2">The sequence shown here is derived from an EMBL/GenBank/DDBJ whole genome shotgun (WGS) entry which is preliminary data.</text>
</comment>
<proteinExistence type="predicted"/>
<evidence type="ECO:0000313" key="3">
    <source>
        <dbReference type="Proteomes" id="UP000585638"/>
    </source>
</evidence>
<evidence type="ECO:0000259" key="1">
    <source>
        <dbReference type="Pfam" id="PF13577"/>
    </source>
</evidence>
<dbReference type="CDD" id="cd00531">
    <property type="entry name" value="NTF2_like"/>
    <property type="match status" value="1"/>
</dbReference>
<accession>A0A7W9NKU5</accession>
<reference evidence="2 3" key="1">
    <citation type="submission" date="2020-08" db="EMBL/GenBank/DDBJ databases">
        <title>Sequencing the genomes of 1000 actinobacteria strains.</title>
        <authorList>
            <person name="Klenk H.-P."/>
        </authorList>
    </citation>
    <scope>NUCLEOTIDE SEQUENCE [LARGE SCALE GENOMIC DNA]</scope>
    <source>
        <strain evidence="2 3">DSM 43851</strain>
    </source>
</reference>
<organism evidence="2 3">
    <name type="scientific">Kutzneria kofuensis</name>
    <dbReference type="NCBI Taxonomy" id="103725"/>
    <lineage>
        <taxon>Bacteria</taxon>
        <taxon>Bacillati</taxon>
        <taxon>Actinomycetota</taxon>
        <taxon>Actinomycetes</taxon>
        <taxon>Pseudonocardiales</taxon>
        <taxon>Pseudonocardiaceae</taxon>
        <taxon>Kutzneria</taxon>
    </lineage>
</organism>
<dbReference type="SUPFAM" id="SSF54427">
    <property type="entry name" value="NTF2-like"/>
    <property type="match status" value="1"/>
</dbReference>
<dbReference type="Gene3D" id="3.10.450.50">
    <property type="match status" value="1"/>
</dbReference>
<dbReference type="Proteomes" id="UP000585638">
    <property type="component" value="Unassembled WGS sequence"/>
</dbReference>
<name>A0A7W9NKU5_9PSEU</name>
<gene>
    <name evidence="2" type="ORF">BJ998_008266</name>
</gene>
<dbReference type="Pfam" id="PF13577">
    <property type="entry name" value="SnoaL_4"/>
    <property type="match status" value="1"/>
</dbReference>
<dbReference type="InterPro" id="IPR037401">
    <property type="entry name" value="SnoaL-like"/>
</dbReference>
<feature type="domain" description="SnoaL-like" evidence="1">
    <location>
        <begin position="6"/>
        <end position="130"/>
    </location>
</feature>
<dbReference type="InterPro" id="IPR032710">
    <property type="entry name" value="NTF2-like_dom_sf"/>
</dbReference>
<sequence length="159" mass="17298">MSNSETDRAAIVETCTRMAWLADQRRWEELVEQFTDDVAVDYTSLNGGAPVRVRGRDLVAGWRAGLSGFDATQHLVSNHLVAIDGDTAVVTAAFQATHVLPNQRGGPIWRIGGDYRYELVRADGWRISAVTMTMTWSEGNFDLLALAASAGESDAGAVR</sequence>
<protein>
    <recommendedName>
        <fullName evidence="1">SnoaL-like domain-containing protein</fullName>
    </recommendedName>
</protein>
<dbReference type="RefSeq" id="WP_184869477.1">
    <property type="nucleotide sequence ID" value="NZ_BAAAWY010000011.1"/>
</dbReference>
<dbReference type="AlphaFoldDB" id="A0A7W9NKU5"/>
<dbReference type="EMBL" id="JACHIR010000002">
    <property type="protein sequence ID" value="MBB5897007.1"/>
    <property type="molecule type" value="Genomic_DNA"/>
</dbReference>
<keyword evidence="3" id="KW-1185">Reference proteome</keyword>